<organism evidence="3 4">
    <name type="scientific">Carboxylicivirga linearis</name>
    <dbReference type="NCBI Taxonomy" id="1628157"/>
    <lineage>
        <taxon>Bacteria</taxon>
        <taxon>Pseudomonadati</taxon>
        <taxon>Bacteroidota</taxon>
        <taxon>Bacteroidia</taxon>
        <taxon>Marinilabiliales</taxon>
        <taxon>Marinilabiliaceae</taxon>
        <taxon>Carboxylicivirga</taxon>
    </lineage>
</organism>
<feature type="domain" description="Secretion system C-terminal sorting" evidence="2">
    <location>
        <begin position="276"/>
        <end position="339"/>
    </location>
</feature>
<dbReference type="EMBL" id="JAGUCO010000014">
    <property type="protein sequence ID" value="MBS2099710.1"/>
    <property type="molecule type" value="Genomic_DNA"/>
</dbReference>
<evidence type="ECO:0000313" key="3">
    <source>
        <dbReference type="EMBL" id="MBS2099710.1"/>
    </source>
</evidence>
<feature type="chain" id="PRO_5046034548" evidence="1">
    <location>
        <begin position="22"/>
        <end position="342"/>
    </location>
</feature>
<comment type="caution">
    <text evidence="3">The sequence shown here is derived from an EMBL/GenBank/DDBJ whole genome shotgun (WGS) entry which is preliminary data.</text>
</comment>
<dbReference type="InterPro" id="IPR026444">
    <property type="entry name" value="Secre_tail"/>
</dbReference>
<protein>
    <submittedName>
        <fullName evidence="3">T9SS type A sorting domain-containing protein</fullName>
    </submittedName>
</protein>
<evidence type="ECO:0000313" key="4">
    <source>
        <dbReference type="Proteomes" id="UP000708576"/>
    </source>
</evidence>
<accession>A0ABS5JY24</accession>
<evidence type="ECO:0000259" key="2">
    <source>
        <dbReference type="Pfam" id="PF18962"/>
    </source>
</evidence>
<dbReference type="NCBIfam" id="TIGR04183">
    <property type="entry name" value="Por_Secre_tail"/>
    <property type="match status" value="1"/>
</dbReference>
<name>A0ABS5JY24_9BACT</name>
<evidence type="ECO:0000256" key="1">
    <source>
        <dbReference type="SAM" id="SignalP"/>
    </source>
</evidence>
<dbReference type="RefSeq" id="WP_212216954.1">
    <property type="nucleotide sequence ID" value="NZ_JAGUCO010000014.1"/>
</dbReference>
<proteinExistence type="predicted"/>
<gene>
    <name evidence="3" type="ORF">KEM10_15560</name>
</gene>
<reference evidence="3 4" key="1">
    <citation type="journal article" date="2015" name="Int. J. Syst. Evol. Microbiol.">
        <title>Carboxylicivirga linearis sp. nov., isolated from a sea cucumber culture pond.</title>
        <authorList>
            <person name="Wang F.Q."/>
            <person name="Zhou Y.X."/>
            <person name="Lin X.Z."/>
            <person name="Chen G.J."/>
            <person name="Du Z.J."/>
        </authorList>
    </citation>
    <scope>NUCLEOTIDE SEQUENCE [LARGE SCALE GENOMIC DNA]</scope>
    <source>
        <strain evidence="3 4">FB218</strain>
    </source>
</reference>
<feature type="signal peptide" evidence="1">
    <location>
        <begin position="1"/>
        <end position="21"/>
    </location>
</feature>
<dbReference type="Proteomes" id="UP000708576">
    <property type="component" value="Unassembled WGS sequence"/>
</dbReference>
<sequence length="342" mass="37190">MKKHLLIIVSLAILSISNLMAQTGSLTTNLDYPYTIEAGTDLSFTVTYTSDVDCEITCAIFLTSSGTNEPDWNTWQKGYDNTAVSAATDGTADITVAIPGNFNSDNLGDGLSYILCLALNTSASGDFAWSNTGNLLTITESSSIVNKLEFTSTPPSMVEQGQEVTLNYQYSLAEEKGYIAKIALAVYEGYTQIKDIEACSTYPEVQGILDETNDSFTFTIPGDLELSSELAEGQRYVFEATLFEAGWNWLSINTLIDVTVSTSTGIDSNQDKELKLYPNPVKDMLTVEGAELGEKIKIYSSTGALIKTEVITNTSIQVDVSELAKGMYFIQTSNSTVKFIKN</sequence>
<keyword evidence="1" id="KW-0732">Signal</keyword>
<keyword evidence="4" id="KW-1185">Reference proteome</keyword>
<dbReference type="Pfam" id="PF18962">
    <property type="entry name" value="Por_Secre_tail"/>
    <property type="match status" value="1"/>
</dbReference>